<dbReference type="eggNOG" id="COG4783">
    <property type="taxonomic scope" value="Bacteria"/>
</dbReference>
<sequence>MKFLLTLLLLSVQLFALELILNSGKENNTEYAILHIMDAEPFACQTLTLEKDKKHYICQIKRPITKRIESKKMKYAQLDFYEKEGVFYIMIEPKVGSQLIPIEDRLYNSSEILAKPPTPLYTHWTLLLQEKELFEKETVHNGLDFPVEFPKYQRPYIGALDLNGAPISYARSKDIGLYLEIKKAYNDGYYESVIKDVQRVLGLYPNSIFRSELELFQMRSMDKLLSARGDESPELVFNENDIASMAKRWSKEFTSDENLPEVLYLMGKSYLKMGSKSDANYVIDILVDEHPHSLFTKRAILLFADNLFLKKEKDKALKLYLDVLYSAQDLDIASEAAIRLSDHQMDAGKMQEAKEYLFKVLNANAAFLLKDKEASYKLARRLYEHKLYDLAASVSDVLLDEGAKKLENRELLLKESGDWHAKANEVEKAHKRYQEYLDEYKNTGDYVQEVTESLDALFFELKENNETTLANYYDKLIEKYTDNEIGQRALLEKANLLFKQKAYANVLALEDALEKIPDRFPLKGAELIYEAAKAQSLDYLNKKQCQESVRLIERYKLQFSDAQYDESLFECFMAVSRFDRAEEISHAHLNDSTLASRYKWAQKEVHALYKMGKYQEVVDFKEDLKTLSFSLREKIGLETIRTLFFALVKLKNNDGAISLAESIKILYPDEANNLDIYDAIVSIASETKNDLLLVTYAQTIRDIQKKFNISALSPRIEFSYIEALKRLGREKEALVLAESLMSLALKNDDKIRLFYHAGELSLKLKESEKAKGYFKECVENNESSSWKKICEENLKLF</sequence>
<evidence type="ECO:0000313" key="2">
    <source>
        <dbReference type="EMBL" id="AFL67497.1"/>
    </source>
</evidence>
<dbReference type="KEGG" id="sba:Sulba_0170"/>
<evidence type="ECO:0000313" key="3">
    <source>
        <dbReference type="Proteomes" id="UP000006176"/>
    </source>
</evidence>
<dbReference type="STRING" id="760154.Sulba_0170"/>
<dbReference type="HOGENOM" id="CLU_019053_0_0_7"/>
<dbReference type="SUPFAM" id="SSF48452">
    <property type="entry name" value="TPR-like"/>
    <property type="match status" value="2"/>
</dbReference>
<reference evidence="2 3" key="1">
    <citation type="submission" date="2012-06" db="EMBL/GenBank/DDBJ databases">
        <title>Complete sequence of Sulfurospirillum barnesii SES-3.</title>
        <authorList>
            <consortium name="US DOE Joint Genome Institute"/>
            <person name="Lucas S."/>
            <person name="Han J."/>
            <person name="Lapidus A."/>
            <person name="Cheng J.-F."/>
            <person name="Goodwin L."/>
            <person name="Pitluck S."/>
            <person name="Peters L."/>
            <person name="Ovchinnikova G."/>
            <person name="Lu M."/>
            <person name="Detter J.C."/>
            <person name="Han C."/>
            <person name="Tapia R."/>
            <person name="Land M."/>
            <person name="Hauser L."/>
            <person name="Kyrpides N."/>
            <person name="Ivanova N."/>
            <person name="Pagani I."/>
            <person name="Stolz J."/>
            <person name="Arkin A."/>
            <person name="Dehal P."/>
            <person name="Oremland R."/>
            <person name="Saltikov C."/>
            <person name="Basu P."/>
            <person name="Hollibaugh J."/>
            <person name="Newman D."/>
            <person name="Stolyar S."/>
            <person name="Hazen T."/>
            <person name="Woyke T."/>
        </authorList>
    </citation>
    <scope>NUCLEOTIDE SEQUENCE [LARGE SCALE GENOMIC DNA]</scope>
    <source>
        <strain evidence="3">ATCC 700032 / DSM 10660 / SES-3</strain>
    </source>
</reference>
<dbReference type="AlphaFoldDB" id="I3XU73"/>
<dbReference type="Pfam" id="PF24323">
    <property type="entry name" value="DUF7494"/>
    <property type="match status" value="1"/>
</dbReference>
<dbReference type="InterPro" id="IPR011990">
    <property type="entry name" value="TPR-like_helical_dom_sf"/>
</dbReference>
<dbReference type="OrthoDB" id="5337154at2"/>
<dbReference type="Gene3D" id="1.25.40.10">
    <property type="entry name" value="Tetratricopeptide repeat domain"/>
    <property type="match status" value="2"/>
</dbReference>
<proteinExistence type="predicted"/>
<evidence type="ECO:0000259" key="1">
    <source>
        <dbReference type="Pfam" id="PF24323"/>
    </source>
</evidence>
<dbReference type="InterPro" id="IPR055917">
    <property type="entry name" value="DUF7494"/>
</dbReference>
<dbReference type="EMBL" id="CP003333">
    <property type="protein sequence ID" value="AFL67497.1"/>
    <property type="molecule type" value="Genomic_DNA"/>
</dbReference>
<organism evidence="2 3">
    <name type="scientific">Sulfurospirillum barnesii (strain ATCC 700032 / DSM 10660 / SES-3)</name>
    <dbReference type="NCBI Taxonomy" id="760154"/>
    <lineage>
        <taxon>Bacteria</taxon>
        <taxon>Pseudomonadati</taxon>
        <taxon>Campylobacterota</taxon>
        <taxon>Epsilonproteobacteria</taxon>
        <taxon>Campylobacterales</taxon>
        <taxon>Sulfurospirillaceae</taxon>
        <taxon>Sulfurospirillum</taxon>
    </lineage>
</organism>
<dbReference type="PATRIC" id="fig|760154.4.peg.166"/>
<protein>
    <recommendedName>
        <fullName evidence="1">DUF7494 domain-containing protein</fullName>
    </recommendedName>
</protein>
<accession>I3XU73</accession>
<dbReference type="RefSeq" id="WP_014768382.1">
    <property type="nucleotide sequence ID" value="NC_018002.1"/>
</dbReference>
<name>I3XU73_SULBS</name>
<feature type="domain" description="DUF7494" evidence="1">
    <location>
        <begin position="17"/>
        <end position="132"/>
    </location>
</feature>
<dbReference type="Proteomes" id="UP000006176">
    <property type="component" value="Chromosome"/>
</dbReference>
<gene>
    <name evidence="2" type="ordered locus">Sulba_0170</name>
</gene>
<keyword evidence="3" id="KW-1185">Reference proteome</keyword>